<protein>
    <submittedName>
        <fullName evidence="6">PDZ domain-containing protein</fullName>
    </submittedName>
</protein>
<dbReference type="EMBL" id="RBAN01000003">
    <property type="protein sequence ID" value="RKN53910.1"/>
    <property type="molecule type" value="Genomic_DNA"/>
</dbReference>
<dbReference type="SUPFAM" id="SSF50494">
    <property type="entry name" value="Trypsin-like serine proteases"/>
    <property type="match status" value="1"/>
</dbReference>
<keyword evidence="1" id="KW-0645">Protease</keyword>
<reference evidence="6 7" key="1">
    <citation type="journal article" date="2015" name="Int. J. Syst. Evol. Microbiol.">
        <title>Micromonospora costi sp. nov., isolated from a leaf of Costus speciosus.</title>
        <authorList>
            <person name="Thawai C."/>
        </authorList>
    </citation>
    <scope>NUCLEOTIDE SEQUENCE [LARGE SCALE GENOMIC DNA]</scope>
    <source>
        <strain evidence="6 7">CS1-12</strain>
    </source>
</reference>
<feature type="domain" description="PDZ" evidence="5">
    <location>
        <begin position="465"/>
        <end position="523"/>
    </location>
</feature>
<keyword evidence="4" id="KW-0472">Membrane</keyword>
<name>A0A3B0A0F8_9ACTN</name>
<feature type="compositionally biased region" description="Low complexity" evidence="3">
    <location>
        <begin position="77"/>
        <end position="104"/>
    </location>
</feature>
<accession>A0A3B0A0F8</accession>
<evidence type="ECO:0000256" key="2">
    <source>
        <dbReference type="ARBA" id="ARBA00022801"/>
    </source>
</evidence>
<dbReference type="PROSITE" id="PS50106">
    <property type="entry name" value="PDZ"/>
    <property type="match status" value="1"/>
</dbReference>
<dbReference type="PANTHER" id="PTHR43343:SF3">
    <property type="entry name" value="PROTEASE DO-LIKE 8, CHLOROPLASTIC"/>
    <property type="match status" value="1"/>
</dbReference>
<dbReference type="PANTHER" id="PTHR43343">
    <property type="entry name" value="PEPTIDASE S12"/>
    <property type="match status" value="1"/>
</dbReference>
<feature type="compositionally biased region" description="Polar residues" evidence="3">
    <location>
        <begin position="121"/>
        <end position="134"/>
    </location>
</feature>
<evidence type="ECO:0000256" key="3">
    <source>
        <dbReference type="SAM" id="MobiDB-lite"/>
    </source>
</evidence>
<dbReference type="Pfam" id="PF13180">
    <property type="entry name" value="PDZ_2"/>
    <property type="match status" value="1"/>
</dbReference>
<feature type="compositionally biased region" description="Low complexity" evidence="3">
    <location>
        <begin position="203"/>
        <end position="213"/>
    </location>
</feature>
<dbReference type="PRINTS" id="PR00834">
    <property type="entry name" value="PROTEASES2C"/>
</dbReference>
<dbReference type="InterPro" id="IPR009003">
    <property type="entry name" value="Peptidase_S1_PA"/>
</dbReference>
<dbReference type="Pfam" id="PF13365">
    <property type="entry name" value="Trypsin_2"/>
    <property type="match status" value="1"/>
</dbReference>
<feature type="region of interest" description="Disordered" evidence="3">
    <location>
        <begin position="1"/>
        <end position="213"/>
    </location>
</feature>
<evidence type="ECO:0000313" key="6">
    <source>
        <dbReference type="EMBL" id="RKN53910.1"/>
    </source>
</evidence>
<feature type="compositionally biased region" description="Low complexity" evidence="3">
    <location>
        <begin position="136"/>
        <end position="147"/>
    </location>
</feature>
<dbReference type="GO" id="GO:0006508">
    <property type="term" value="P:proteolysis"/>
    <property type="evidence" value="ECO:0007669"/>
    <property type="project" value="UniProtKB-KW"/>
</dbReference>
<dbReference type="AlphaFoldDB" id="A0A3B0A0F8"/>
<keyword evidence="2" id="KW-0378">Hydrolase</keyword>
<evidence type="ECO:0000256" key="1">
    <source>
        <dbReference type="ARBA" id="ARBA00022670"/>
    </source>
</evidence>
<evidence type="ECO:0000313" key="7">
    <source>
        <dbReference type="Proteomes" id="UP000279968"/>
    </source>
</evidence>
<keyword evidence="7" id="KW-1185">Reference proteome</keyword>
<dbReference type="Gene3D" id="2.30.42.10">
    <property type="match status" value="1"/>
</dbReference>
<dbReference type="GO" id="GO:0004252">
    <property type="term" value="F:serine-type endopeptidase activity"/>
    <property type="evidence" value="ECO:0007669"/>
    <property type="project" value="InterPro"/>
</dbReference>
<dbReference type="SMART" id="SM00228">
    <property type="entry name" value="PDZ"/>
    <property type="match status" value="1"/>
</dbReference>
<dbReference type="InterPro" id="IPR051201">
    <property type="entry name" value="Chloro_Bact_Ser_Proteases"/>
</dbReference>
<keyword evidence="4" id="KW-1133">Transmembrane helix</keyword>
<evidence type="ECO:0000256" key="4">
    <source>
        <dbReference type="SAM" id="Phobius"/>
    </source>
</evidence>
<keyword evidence="4" id="KW-0812">Transmembrane</keyword>
<sequence length="561" mass="55686">MTEYESDPQHRPATTDAEPSHPTAELPRVERAQSDSPTTDPAPAGPVARDADQTTALTPGSATPEPAGTDGAPAPDTAGAEPTVPVATTAGAAAGAEPTAPVATSPYAPGGSYQPPATPSFPGQPTAGQPSHPVSGQPGYQQPAGGAYHPGGHWYANQHSGWAGGGQPGAAQHPYGQQPQHPGHQPQHPGQQPQHPGQPVPPWAAAAPGAGPRPSRIAKFAGAGVAVFALMLGSGVAGGALAMALDGDGTTITRTYSAAPVINSADLPKIAASVQDSVVSIATDSGEGSGVILSADGFVLTNNHVVASASGNTVRVVFADGTTAEAEIKGTDPKTDLAVVKANGVKDLKAATFGDSDAMQVGDQVLALGSPLGLQGSVTAGILSARDRTIQAGEGQQQDPRQAASSIAGLLQTDAPINPGNSGGALVNTRGEVIGINTAIATSGQSTGNIGVGFAIPSNKAKDVAGKLQRGEKVSHPSLGVSVNMAEGGGALVASVTPGSAAEKAGLQRGDVITRFGDKVINDSDDLVGAVQAGKVGDRVEVHFKRNGAEQSATVTLAETS</sequence>
<feature type="compositionally biased region" description="Low complexity" evidence="3">
    <location>
        <begin position="169"/>
        <end position="195"/>
    </location>
</feature>
<evidence type="ECO:0000259" key="5">
    <source>
        <dbReference type="PROSITE" id="PS50106"/>
    </source>
</evidence>
<dbReference type="OrthoDB" id="9788136at2"/>
<organism evidence="6 7">
    <name type="scientific">Micromonospora costi</name>
    <dbReference type="NCBI Taxonomy" id="1530042"/>
    <lineage>
        <taxon>Bacteria</taxon>
        <taxon>Bacillati</taxon>
        <taxon>Actinomycetota</taxon>
        <taxon>Actinomycetes</taxon>
        <taxon>Micromonosporales</taxon>
        <taxon>Micromonosporaceae</taxon>
        <taxon>Micromonospora</taxon>
    </lineage>
</organism>
<dbReference type="SUPFAM" id="SSF50156">
    <property type="entry name" value="PDZ domain-like"/>
    <property type="match status" value="1"/>
</dbReference>
<dbReference type="Gene3D" id="2.40.10.120">
    <property type="match status" value="1"/>
</dbReference>
<dbReference type="InterPro" id="IPR001940">
    <property type="entry name" value="Peptidase_S1C"/>
</dbReference>
<feature type="transmembrane region" description="Helical" evidence="4">
    <location>
        <begin position="220"/>
        <end position="245"/>
    </location>
</feature>
<proteinExistence type="predicted"/>
<dbReference type="InterPro" id="IPR036034">
    <property type="entry name" value="PDZ_sf"/>
</dbReference>
<dbReference type="RefSeq" id="WP_120780654.1">
    <property type="nucleotide sequence ID" value="NZ_JBHLUP010000001.1"/>
</dbReference>
<dbReference type="InterPro" id="IPR001478">
    <property type="entry name" value="PDZ"/>
</dbReference>
<comment type="caution">
    <text evidence="6">The sequence shown here is derived from an EMBL/GenBank/DDBJ whole genome shotgun (WGS) entry which is preliminary data.</text>
</comment>
<gene>
    <name evidence="6" type="ORF">D7193_17815</name>
</gene>
<dbReference type="Proteomes" id="UP000279968">
    <property type="component" value="Unassembled WGS sequence"/>
</dbReference>